<reference evidence="2 3" key="1">
    <citation type="submission" date="2019-07" db="EMBL/GenBank/DDBJ databases">
        <title>Rufibacter sp. nov., isolated from lake sediment.</title>
        <authorList>
            <person name="Qu J.-H."/>
        </authorList>
    </citation>
    <scope>NUCLEOTIDE SEQUENCE [LARGE SCALE GENOMIC DNA]</scope>
    <source>
        <strain evidence="2 3">NBS58-1</strain>
    </source>
</reference>
<organism evidence="2 3">
    <name type="scientific">Rufibacter hautae</name>
    <dbReference type="NCBI Taxonomy" id="2595005"/>
    <lineage>
        <taxon>Bacteria</taxon>
        <taxon>Pseudomonadati</taxon>
        <taxon>Bacteroidota</taxon>
        <taxon>Cytophagia</taxon>
        <taxon>Cytophagales</taxon>
        <taxon>Hymenobacteraceae</taxon>
        <taxon>Rufibacter</taxon>
    </lineage>
</organism>
<feature type="chain" id="PRO_5023003446" description="Tissue inhibitor of metalloproteinase" evidence="1">
    <location>
        <begin position="22"/>
        <end position="166"/>
    </location>
</feature>
<dbReference type="OrthoDB" id="983044at2"/>
<sequence length="166" mass="18898">MKKYILLAVMTLIWLPAISCSCGTARNFIKATQKADIIALVKIKEYQDFFTLTGAGPEPINQPQSVQVEVVQVLKGKEERKEVKIYGDDGALCRPYIDVFKKDQFYVIGLYKGDSEAGEDYAVSICGEFWLEYDQKLKTVKGRIEENRQKPKVLRLNNLQTLLTKV</sequence>
<dbReference type="SUPFAM" id="SSF50242">
    <property type="entry name" value="TIMP-like"/>
    <property type="match status" value="1"/>
</dbReference>
<comment type="caution">
    <text evidence="2">The sequence shown here is derived from an EMBL/GenBank/DDBJ whole genome shotgun (WGS) entry which is preliminary data.</text>
</comment>
<dbReference type="PROSITE" id="PS51257">
    <property type="entry name" value="PROKAR_LIPOPROTEIN"/>
    <property type="match status" value="1"/>
</dbReference>
<dbReference type="Proteomes" id="UP000324133">
    <property type="component" value="Unassembled WGS sequence"/>
</dbReference>
<dbReference type="AlphaFoldDB" id="A0A5B6TMI6"/>
<dbReference type="EMBL" id="VKKY01000001">
    <property type="protein sequence ID" value="KAA3440555.1"/>
    <property type="molecule type" value="Genomic_DNA"/>
</dbReference>
<evidence type="ECO:0000256" key="1">
    <source>
        <dbReference type="SAM" id="SignalP"/>
    </source>
</evidence>
<gene>
    <name evidence="2" type="ORF">FOA19_07855</name>
</gene>
<dbReference type="InterPro" id="IPR008993">
    <property type="entry name" value="TIMP-like_OB-fold"/>
</dbReference>
<protein>
    <recommendedName>
        <fullName evidence="4">Tissue inhibitor of metalloproteinase</fullName>
    </recommendedName>
</protein>
<evidence type="ECO:0000313" key="3">
    <source>
        <dbReference type="Proteomes" id="UP000324133"/>
    </source>
</evidence>
<dbReference type="RefSeq" id="WP_149090186.1">
    <property type="nucleotide sequence ID" value="NZ_VKKY01000001.1"/>
</dbReference>
<proteinExistence type="predicted"/>
<keyword evidence="3" id="KW-1185">Reference proteome</keyword>
<keyword evidence="1" id="KW-0732">Signal</keyword>
<evidence type="ECO:0000313" key="2">
    <source>
        <dbReference type="EMBL" id="KAA3440555.1"/>
    </source>
</evidence>
<accession>A0A5B6TMI6</accession>
<feature type="signal peptide" evidence="1">
    <location>
        <begin position="1"/>
        <end position="21"/>
    </location>
</feature>
<evidence type="ECO:0008006" key="4">
    <source>
        <dbReference type="Google" id="ProtNLM"/>
    </source>
</evidence>
<name>A0A5B6TMI6_9BACT</name>